<dbReference type="AlphaFoldDB" id="A0A0F0IM03"/>
<reference evidence="3 4" key="1">
    <citation type="submission" date="2015-02" db="EMBL/GenBank/DDBJ databases">
        <title>Draft genome sequence of Aspergillus parasiticus SU-1.</title>
        <authorList>
            <person name="Yu J."/>
            <person name="Fedorova N."/>
            <person name="Yin Y."/>
            <person name="Losada L."/>
            <person name="Zafar N."/>
            <person name="Taujale R."/>
            <person name="Ehrlich K.C."/>
            <person name="Bhatnagar D."/>
            <person name="Cleveland T.E."/>
            <person name="Bennett J.W."/>
            <person name="Nierman W.C."/>
        </authorList>
    </citation>
    <scope>NUCLEOTIDE SEQUENCE [LARGE SCALE GENOMIC DNA]</scope>
    <source>
        <strain evidence="4">ATCC 56775 / NRRL 5862 / SRRC 143 / SU-1</strain>
    </source>
</reference>
<evidence type="ECO:0000256" key="1">
    <source>
        <dbReference type="RuleBase" id="RU003682"/>
    </source>
</evidence>
<comment type="caution">
    <text evidence="3">The sequence shown here is derived from an EMBL/GenBank/DDBJ whole genome shotgun (WGS) entry which is preliminary data.</text>
</comment>
<dbReference type="EMBL" id="JZEE01000026">
    <property type="protein sequence ID" value="KJK68720.1"/>
    <property type="molecule type" value="Genomic_DNA"/>
</dbReference>
<name>A0A0F0IM03_ASPPU</name>
<proteinExistence type="inferred from homology"/>
<accession>A0A0F0IM03</accession>
<dbReference type="Proteomes" id="UP000033540">
    <property type="component" value="Unassembled WGS sequence"/>
</dbReference>
<feature type="domain" description="Fe2OG dioxygenase" evidence="2">
    <location>
        <begin position="294"/>
        <end position="392"/>
    </location>
</feature>
<comment type="similarity">
    <text evidence="1">Belongs to the iron/ascorbate-dependent oxidoreductase family.</text>
</comment>
<keyword evidence="1" id="KW-0479">Metal-binding</keyword>
<sequence>MERRCRTTFPFYTAEEIDGWNWYSPYRDVLDIFRRDAIGTITDETSASMRRLRANHSKYNNLIGKAECSHNLSNVGDDLCGVDPAGLKWYIYLTSITQDITILQSSKLEQTSKSAGFKPSSIPCALLYRTMAPAAIDVPTTPPRVVGPATKKATRPTNQLPQSMIDEARMVRKEAFNPKIHLDYEPPKRIYTMKEIGLEGHGISPNAASEPFSLFTEEAIMQMRAEIFSDEALKGCQYTSTFIKNMVRGMGPALAPFIYDAWNHPEVVAKISEVAGVDLIPSIDFEIGNVNISFGDGTTTTWNPTMDGDGTSAVAWHYDSFPFVCVTMLSDCTGMVGGETALRRPDGYIMKVRGPAMGTAVVLQGRYIEHQALKALGGRERISMVTSFRPRSPMIKDETVLTGVRGISELNALYSQYTDYRLELLEERLRVMLKEERRRQLANRPFDIPKIRRFLIEQKEFLDSMLEELIEVRD</sequence>
<keyword evidence="1" id="KW-0408">Iron</keyword>
<evidence type="ECO:0000313" key="3">
    <source>
        <dbReference type="EMBL" id="KJK68720.1"/>
    </source>
</evidence>
<protein>
    <recommendedName>
        <fullName evidence="2">Fe2OG dioxygenase domain-containing protein</fullName>
    </recommendedName>
</protein>
<dbReference type="PANTHER" id="PTHR41677:SF1">
    <property type="entry name" value="FE2OG DIOXYGENASE DOMAIN-CONTAINING PROTEIN"/>
    <property type="match status" value="1"/>
</dbReference>
<evidence type="ECO:0000259" key="2">
    <source>
        <dbReference type="PROSITE" id="PS51471"/>
    </source>
</evidence>
<dbReference type="GO" id="GO:0046872">
    <property type="term" value="F:metal ion binding"/>
    <property type="evidence" value="ECO:0007669"/>
    <property type="project" value="UniProtKB-KW"/>
</dbReference>
<dbReference type="PANTHER" id="PTHR41677">
    <property type="entry name" value="YALI0B19030P"/>
    <property type="match status" value="1"/>
</dbReference>
<dbReference type="STRING" id="1403190.A0A0F0IM03"/>
<keyword evidence="1" id="KW-0560">Oxidoreductase</keyword>
<dbReference type="InterPro" id="IPR005123">
    <property type="entry name" value="Oxoglu/Fe-dep_dioxygenase_dom"/>
</dbReference>
<organism evidence="3 4">
    <name type="scientific">Aspergillus parasiticus (strain ATCC 56775 / NRRL 5862 / SRRC 143 / SU-1)</name>
    <dbReference type="NCBI Taxonomy" id="1403190"/>
    <lineage>
        <taxon>Eukaryota</taxon>
        <taxon>Fungi</taxon>
        <taxon>Dikarya</taxon>
        <taxon>Ascomycota</taxon>
        <taxon>Pezizomycotina</taxon>
        <taxon>Eurotiomycetes</taxon>
        <taxon>Eurotiomycetidae</taxon>
        <taxon>Eurotiales</taxon>
        <taxon>Aspergillaceae</taxon>
        <taxon>Aspergillus</taxon>
        <taxon>Aspergillus subgen. Circumdati</taxon>
    </lineage>
</organism>
<dbReference type="OrthoDB" id="10256055at2759"/>
<dbReference type="PROSITE" id="PS51471">
    <property type="entry name" value="FE2OG_OXY"/>
    <property type="match status" value="1"/>
</dbReference>
<dbReference type="GO" id="GO:0016491">
    <property type="term" value="F:oxidoreductase activity"/>
    <property type="evidence" value="ECO:0007669"/>
    <property type="project" value="UniProtKB-KW"/>
</dbReference>
<gene>
    <name evidence="3" type="ORF">P875_00075713</name>
</gene>
<evidence type="ECO:0000313" key="4">
    <source>
        <dbReference type="Proteomes" id="UP000033540"/>
    </source>
</evidence>